<dbReference type="Pfam" id="PF13519">
    <property type="entry name" value="VWA_2"/>
    <property type="match status" value="1"/>
</dbReference>
<evidence type="ECO:0000259" key="14">
    <source>
        <dbReference type="PROSITE" id="PS50234"/>
    </source>
</evidence>
<keyword evidence="11" id="KW-0868">Chloride</keyword>
<dbReference type="PROSITE" id="PS50234">
    <property type="entry name" value="VWFA"/>
    <property type="match status" value="1"/>
</dbReference>
<feature type="region of interest" description="Disordered" evidence="12">
    <location>
        <begin position="919"/>
        <end position="955"/>
    </location>
</feature>
<keyword evidence="6" id="KW-0732">Signal</keyword>
<dbReference type="SMART" id="SM00327">
    <property type="entry name" value="VWA"/>
    <property type="match status" value="1"/>
</dbReference>
<comment type="similarity">
    <text evidence="2">Belongs to the CLCR family.</text>
</comment>
<dbReference type="FunFam" id="3.40.50.410:FF:000034">
    <property type="entry name" value="calcium-activated chloride channel regulator 1"/>
    <property type="match status" value="1"/>
</dbReference>
<comment type="subcellular location">
    <subcellularLocation>
        <location evidence="1">Secreted</location>
        <location evidence="1">Extracellular space</location>
    </subcellularLocation>
</comment>
<dbReference type="PANTHER" id="PTHR10579">
    <property type="entry name" value="CALCIUM-ACTIVATED CHLORIDE CHANNEL REGULATOR"/>
    <property type="match status" value="1"/>
</dbReference>
<evidence type="ECO:0000256" key="4">
    <source>
        <dbReference type="ARBA" id="ARBA00022670"/>
    </source>
</evidence>
<keyword evidence="10" id="KW-0325">Glycoprotein</keyword>
<dbReference type="InterPro" id="IPR051266">
    <property type="entry name" value="CLCR"/>
</dbReference>
<keyword evidence="3" id="KW-0813">Transport</keyword>
<dbReference type="OrthoDB" id="687730at2759"/>
<evidence type="ECO:0000313" key="15">
    <source>
        <dbReference type="Proteomes" id="UP000504617"/>
    </source>
</evidence>
<evidence type="ECO:0000256" key="13">
    <source>
        <dbReference type="SAM" id="Phobius"/>
    </source>
</evidence>
<feature type="domain" description="VWFA" evidence="14">
    <location>
        <begin position="345"/>
        <end position="515"/>
    </location>
</feature>
<evidence type="ECO:0000313" key="16">
    <source>
        <dbReference type="RefSeq" id="XP_013921904.1"/>
    </source>
</evidence>
<dbReference type="RefSeq" id="XP_013921904.1">
    <property type="nucleotide sequence ID" value="XM_014066429.1"/>
</dbReference>
<keyword evidence="13" id="KW-0812">Transmembrane</keyword>
<evidence type="ECO:0000256" key="12">
    <source>
        <dbReference type="SAM" id="MobiDB-lite"/>
    </source>
</evidence>
<keyword evidence="15" id="KW-1185">Reference proteome</keyword>
<evidence type="ECO:0000256" key="9">
    <source>
        <dbReference type="ARBA" id="ARBA00023049"/>
    </source>
</evidence>
<feature type="compositionally biased region" description="Low complexity" evidence="12">
    <location>
        <begin position="919"/>
        <end position="945"/>
    </location>
</feature>
<name>A0A6I9YCW9_9SAUR</name>
<dbReference type="GO" id="GO:0005229">
    <property type="term" value="F:intracellularly calcium-gated chloride channel activity"/>
    <property type="evidence" value="ECO:0007669"/>
    <property type="project" value="InterPro"/>
</dbReference>
<dbReference type="CDD" id="cd00063">
    <property type="entry name" value="FN3"/>
    <property type="match status" value="1"/>
</dbReference>
<keyword evidence="13" id="KW-1133">Transmembrane helix</keyword>
<dbReference type="AlphaFoldDB" id="A0A6I9YCW9"/>
<keyword evidence="4" id="KW-0645">Protease</keyword>
<evidence type="ECO:0000256" key="6">
    <source>
        <dbReference type="ARBA" id="ARBA00022729"/>
    </source>
</evidence>
<dbReference type="FunFam" id="2.60.40.10:FF:001134">
    <property type="entry name" value="Calcium-activated chloride channel regulator 1"/>
    <property type="match status" value="1"/>
</dbReference>
<feature type="transmembrane region" description="Helical" evidence="13">
    <location>
        <begin position="967"/>
        <end position="993"/>
    </location>
</feature>
<organism evidence="15 16">
    <name type="scientific">Thamnophis sirtalis</name>
    <dbReference type="NCBI Taxonomy" id="35019"/>
    <lineage>
        <taxon>Eukaryota</taxon>
        <taxon>Metazoa</taxon>
        <taxon>Chordata</taxon>
        <taxon>Craniata</taxon>
        <taxon>Vertebrata</taxon>
        <taxon>Euteleostomi</taxon>
        <taxon>Lepidosauria</taxon>
        <taxon>Squamata</taxon>
        <taxon>Bifurcata</taxon>
        <taxon>Unidentata</taxon>
        <taxon>Episquamata</taxon>
        <taxon>Toxicofera</taxon>
        <taxon>Serpentes</taxon>
        <taxon>Colubroidea</taxon>
        <taxon>Colubridae</taxon>
        <taxon>Natricinae</taxon>
        <taxon>Thamnophis</taxon>
    </lineage>
</organism>
<evidence type="ECO:0000256" key="5">
    <source>
        <dbReference type="ARBA" id="ARBA00022723"/>
    </source>
</evidence>
<proteinExistence type="inferred from homology"/>
<evidence type="ECO:0000256" key="10">
    <source>
        <dbReference type="ARBA" id="ARBA00023180"/>
    </source>
</evidence>
<keyword evidence="5" id="KW-0479">Metal-binding</keyword>
<dbReference type="NCBIfam" id="TIGR00868">
    <property type="entry name" value="hCaCC"/>
    <property type="match status" value="1"/>
</dbReference>
<dbReference type="Pfam" id="PF08434">
    <property type="entry name" value="CLCA"/>
    <property type="match status" value="1"/>
</dbReference>
<accession>A0A6I9YCW9</accession>
<dbReference type="Proteomes" id="UP000504617">
    <property type="component" value="Unplaced"/>
</dbReference>
<reference evidence="16" key="1">
    <citation type="submission" date="2025-08" db="UniProtKB">
        <authorList>
            <consortium name="RefSeq"/>
        </authorList>
    </citation>
    <scope>IDENTIFICATION</scope>
</reference>
<dbReference type="InterPro" id="IPR036465">
    <property type="entry name" value="vWFA_dom_sf"/>
</dbReference>
<evidence type="ECO:0000256" key="11">
    <source>
        <dbReference type="ARBA" id="ARBA00023214"/>
    </source>
</evidence>
<dbReference type="KEGG" id="tsr:106548929"/>
<dbReference type="InterPro" id="IPR002035">
    <property type="entry name" value="VWF_A"/>
</dbReference>
<feature type="compositionally biased region" description="Polar residues" evidence="12">
    <location>
        <begin position="946"/>
        <end position="955"/>
    </location>
</feature>
<dbReference type="GO" id="GO:0046872">
    <property type="term" value="F:metal ion binding"/>
    <property type="evidence" value="ECO:0007669"/>
    <property type="project" value="UniProtKB-KW"/>
</dbReference>
<evidence type="ECO:0000256" key="3">
    <source>
        <dbReference type="ARBA" id="ARBA00022448"/>
    </source>
</evidence>
<dbReference type="SUPFAM" id="SSF53300">
    <property type="entry name" value="vWA-like"/>
    <property type="match status" value="1"/>
</dbReference>
<evidence type="ECO:0000256" key="8">
    <source>
        <dbReference type="ARBA" id="ARBA00022833"/>
    </source>
</evidence>
<dbReference type="InterPro" id="IPR013642">
    <property type="entry name" value="CLCA_N"/>
</dbReference>
<evidence type="ECO:0000256" key="7">
    <source>
        <dbReference type="ARBA" id="ARBA00022801"/>
    </source>
</evidence>
<dbReference type="InterPro" id="IPR004727">
    <property type="entry name" value="CLCA_chordata"/>
</dbReference>
<keyword evidence="8" id="KW-0862">Zinc</keyword>
<dbReference type="GeneID" id="106548929"/>
<dbReference type="InterPro" id="IPR013783">
    <property type="entry name" value="Ig-like_fold"/>
</dbReference>
<gene>
    <name evidence="16" type="primary">LOC106548929</name>
</gene>
<keyword evidence="9" id="KW-0482">Metalloprotease</keyword>
<dbReference type="Gene3D" id="2.60.40.10">
    <property type="entry name" value="Immunoglobulins"/>
    <property type="match status" value="1"/>
</dbReference>
<dbReference type="InterPro" id="IPR003961">
    <property type="entry name" value="FN3_dom"/>
</dbReference>
<dbReference type="GO" id="GO:0005576">
    <property type="term" value="C:extracellular region"/>
    <property type="evidence" value="ECO:0007669"/>
    <property type="project" value="UniProtKB-SubCell"/>
</dbReference>
<dbReference type="Gene3D" id="3.40.50.410">
    <property type="entry name" value="von Willebrand factor, type A domain"/>
    <property type="match status" value="1"/>
</dbReference>
<dbReference type="PANTHER" id="PTHR10579:SF42">
    <property type="entry name" value="CHLORIDE CHANNEL ACCESSORY 3B"/>
    <property type="match status" value="1"/>
</dbReference>
<protein>
    <submittedName>
        <fullName evidence="16">Epithelial chloride channel protein-like</fullName>
    </submittedName>
</protein>
<dbReference type="GO" id="GO:0006508">
    <property type="term" value="P:proteolysis"/>
    <property type="evidence" value="ECO:0007669"/>
    <property type="project" value="UniProtKB-KW"/>
</dbReference>
<evidence type="ECO:0000256" key="1">
    <source>
        <dbReference type="ARBA" id="ARBA00004239"/>
    </source>
</evidence>
<dbReference type="GO" id="GO:0008237">
    <property type="term" value="F:metallopeptidase activity"/>
    <property type="evidence" value="ECO:0007669"/>
    <property type="project" value="UniProtKB-KW"/>
</dbReference>
<dbReference type="GO" id="GO:0005886">
    <property type="term" value="C:plasma membrane"/>
    <property type="evidence" value="ECO:0007669"/>
    <property type="project" value="TreeGrafter"/>
</dbReference>
<keyword evidence="7" id="KW-0378">Hydrolase</keyword>
<keyword evidence="13" id="KW-0472">Membrane</keyword>
<sequence>MSGSGIRDVQCIGSKAEKGACCLRPIVTQLAFMAKVRKEVPAKMALSQDILVIMMLLHGVMGTMINLNNNGFENIVIAINPTIPEDAKIITNIQNMVKEASNYLINATERRFYFKSVKIIIPLTWQKKTEYERVIRESYEKADIIVADPHLKSGDDPYTLQFGGCGIPGRYIHFTPTFLTNDNLHEVYGSRGRVFVHEWAHLRWGVFDEYNYDAPFYVTKEKKVEATRCSAGVTGIYIFPTGPGNHRDCIFLEDTQMYEPGCQFVADISQSTPVSIMYMQSLPSVAMFCDKSNHNIEAPNLQNKFCNYKSTWEVIMNSTDFASSSIINTPPPEPTFTLMQTRDRVVCLVLDVSGSMAGYDRIARLRQAAEVFLLQIIELGSWAGIVTFENSATVQTQLQQIISDNIRQNLVNYLPTTASGGTNICAGVRKGFEVIRSREATTEGCEIVLLTDGEDSTIGYCFDEVKSSGSIIHTIALGPSAADELEQLAEMTGGLKFAAFESLDANALIDIFSGISSDNGDIFQQSIQIESKSQKIDAGDFLNGIVSIDHTIGNDTFFVLTWSEASSKPGILLTDPKMKTYNHNNFTVDTTNHKTARLKIDGTAETGDWTYTLYNTHSVPQVLSITVTSRAASLTEPPVIVKSYLSSDTNTFPNPIIIYAEVSQEFFPVLGAIVTATIESNSASEKLELWDKGSGADIIKNDGIYSRYFTSFKENGRYSIKVHVQGRDGTSRQTRQRNHALYVPGYIENGEIKMNAPRPEASDNDTQANLGKFSRIASGGSFVMSGVTPGNPSDVFPPSRITDLEAELNDEDEFLLSWTAPGNDYDIGTAEKYEIKMSENPDELRDTFQNAASVNTSDLKPDATGIKQSFQYKMENFTKENGTAIYFAIRASDGSNNVGEVSNIARAVVLLPPLLTTPLTPTNPSSTHPTPTNPPSSTHPKPTNPYTSKATSTLEVPNNESPGVINMVTLIVIIVCIALIIICACICITICVLHKQKKVNPQTVM</sequence>
<evidence type="ECO:0000256" key="2">
    <source>
        <dbReference type="ARBA" id="ARBA00006398"/>
    </source>
</evidence>
<dbReference type="CDD" id="cd00198">
    <property type="entry name" value="vWFA"/>
    <property type="match status" value="1"/>
</dbReference>